<comment type="function">
    <text evidence="5">One of the proteins that surrounds the polypeptide exit tunnel on the outside of the subunit.</text>
</comment>
<gene>
    <name evidence="5" type="primary">rplX</name>
    <name evidence="8" type="ORF">UX39_C0001G0065</name>
</gene>
<evidence type="ECO:0000256" key="1">
    <source>
        <dbReference type="ARBA" id="ARBA00010618"/>
    </source>
</evidence>
<evidence type="ECO:0000256" key="5">
    <source>
        <dbReference type="HAMAP-Rule" id="MF_01326"/>
    </source>
</evidence>
<comment type="similarity">
    <text evidence="1 5 6">Belongs to the universal ribosomal protein uL24 family.</text>
</comment>
<dbReference type="GO" id="GO:0005840">
    <property type="term" value="C:ribosome"/>
    <property type="evidence" value="ECO:0007669"/>
    <property type="project" value="UniProtKB-KW"/>
</dbReference>
<dbReference type="NCBIfam" id="TIGR01079">
    <property type="entry name" value="rplX_bact"/>
    <property type="match status" value="1"/>
</dbReference>
<dbReference type="InterPro" id="IPR008991">
    <property type="entry name" value="Translation_prot_SH3-like_sf"/>
</dbReference>
<keyword evidence="5" id="KW-0694">RNA-binding</keyword>
<dbReference type="HAMAP" id="MF_01326_B">
    <property type="entry name" value="Ribosomal_uL24_B"/>
    <property type="match status" value="1"/>
</dbReference>
<keyword evidence="2 5" id="KW-0689">Ribosomal protein</keyword>
<dbReference type="Gene3D" id="2.30.30.30">
    <property type="match status" value="1"/>
</dbReference>
<keyword evidence="5" id="KW-0699">rRNA-binding</keyword>
<comment type="function">
    <text evidence="5">One of two assembly initiator proteins, it binds directly to the 5'-end of the 23S rRNA, where it nucleates assembly of the 50S subunit.</text>
</comment>
<dbReference type="Pfam" id="PF00467">
    <property type="entry name" value="KOW"/>
    <property type="match status" value="1"/>
</dbReference>
<evidence type="ECO:0000313" key="9">
    <source>
        <dbReference type="Proteomes" id="UP000034175"/>
    </source>
</evidence>
<protein>
    <recommendedName>
        <fullName evidence="4 5">Large ribosomal subunit protein uL24</fullName>
    </recommendedName>
</protein>
<evidence type="ECO:0000313" key="8">
    <source>
        <dbReference type="EMBL" id="KKU27345.1"/>
    </source>
</evidence>
<keyword evidence="3 5" id="KW-0687">Ribonucleoprotein</keyword>
<reference evidence="8 9" key="1">
    <citation type="journal article" date="2015" name="Nature">
        <title>rRNA introns, odd ribosomes, and small enigmatic genomes across a large radiation of phyla.</title>
        <authorList>
            <person name="Brown C.T."/>
            <person name="Hug L.A."/>
            <person name="Thomas B.C."/>
            <person name="Sharon I."/>
            <person name="Castelle C.J."/>
            <person name="Singh A."/>
            <person name="Wilkins M.J."/>
            <person name="Williams K.H."/>
            <person name="Banfield J.F."/>
        </authorList>
    </citation>
    <scope>NUCLEOTIDE SEQUENCE [LARGE SCALE GENOMIC DNA]</scope>
</reference>
<dbReference type="InterPro" id="IPR005825">
    <property type="entry name" value="Ribosomal_uL24_CS"/>
</dbReference>
<dbReference type="SMART" id="SM00739">
    <property type="entry name" value="KOW"/>
    <property type="match status" value="1"/>
</dbReference>
<accession>A0A0G1S2A8</accession>
<dbReference type="GO" id="GO:0006412">
    <property type="term" value="P:translation"/>
    <property type="evidence" value="ECO:0007669"/>
    <property type="project" value="UniProtKB-UniRule"/>
</dbReference>
<dbReference type="InterPro" id="IPR005824">
    <property type="entry name" value="KOW"/>
</dbReference>
<comment type="subunit">
    <text evidence="5">Part of the 50S ribosomal subunit.</text>
</comment>
<evidence type="ECO:0000256" key="2">
    <source>
        <dbReference type="ARBA" id="ARBA00022980"/>
    </source>
</evidence>
<dbReference type="SUPFAM" id="SSF50104">
    <property type="entry name" value="Translation proteins SH3-like domain"/>
    <property type="match status" value="1"/>
</dbReference>
<dbReference type="Proteomes" id="UP000034175">
    <property type="component" value="Unassembled WGS sequence"/>
</dbReference>
<dbReference type="InterPro" id="IPR057264">
    <property type="entry name" value="Ribosomal_uL24_C"/>
</dbReference>
<evidence type="ECO:0000256" key="4">
    <source>
        <dbReference type="ARBA" id="ARBA00035206"/>
    </source>
</evidence>
<organism evidence="8 9">
    <name type="scientific">Candidatus Magasanikbacteria bacterium GW2011_GWA2_46_17</name>
    <dbReference type="NCBI Taxonomy" id="1619042"/>
    <lineage>
        <taxon>Bacteria</taxon>
        <taxon>Candidatus Magasanikiibacteriota</taxon>
    </lineage>
</organism>
<dbReference type="Pfam" id="PF17136">
    <property type="entry name" value="ribosomal_L24"/>
    <property type="match status" value="1"/>
</dbReference>
<dbReference type="AlphaFoldDB" id="A0A0G1S2A8"/>
<dbReference type="GO" id="GO:1990904">
    <property type="term" value="C:ribonucleoprotein complex"/>
    <property type="evidence" value="ECO:0007669"/>
    <property type="project" value="UniProtKB-KW"/>
</dbReference>
<name>A0A0G1S2A8_9BACT</name>
<feature type="domain" description="KOW" evidence="7">
    <location>
        <begin position="2"/>
        <end position="29"/>
    </location>
</feature>
<dbReference type="InterPro" id="IPR041988">
    <property type="entry name" value="Ribosomal_uL24_KOW"/>
</dbReference>
<dbReference type="InterPro" id="IPR003256">
    <property type="entry name" value="Ribosomal_uL24"/>
</dbReference>
<dbReference type="InterPro" id="IPR014722">
    <property type="entry name" value="Rib_uL2_dom2"/>
</dbReference>
<evidence type="ECO:0000256" key="6">
    <source>
        <dbReference type="RuleBase" id="RU003477"/>
    </source>
</evidence>
<dbReference type="GO" id="GO:0019843">
    <property type="term" value="F:rRNA binding"/>
    <property type="evidence" value="ECO:0007669"/>
    <property type="project" value="UniProtKB-UniRule"/>
</dbReference>
<sequence length="102" mass="11135">MKIKTNDKVKVLSGKSRGKEGKVIQVFPTKDKLVVEGLNIMKKHLRPGKKGEKGQVIELAAPIHVSNVALVCPKCGRAARVSYKLEAGEKRRACAKCKEIIG</sequence>
<evidence type="ECO:0000256" key="3">
    <source>
        <dbReference type="ARBA" id="ARBA00023274"/>
    </source>
</evidence>
<evidence type="ECO:0000259" key="7">
    <source>
        <dbReference type="SMART" id="SM00739"/>
    </source>
</evidence>
<dbReference type="EMBL" id="LCMA01000001">
    <property type="protein sequence ID" value="KKU27345.1"/>
    <property type="molecule type" value="Genomic_DNA"/>
</dbReference>
<dbReference type="CDD" id="cd06089">
    <property type="entry name" value="KOW_RPL26"/>
    <property type="match status" value="1"/>
</dbReference>
<dbReference type="PATRIC" id="fig|1619042.3.peg.75"/>
<proteinExistence type="inferred from homology"/>
<dbReference type="GO" id="GO:0003735">
    <property type="term" value="F:structural constituent of ribosome"/>
    <property type="evidence" value="ECO:0007669"/>
    <property type="project" value="InterPro"/>
</dbReference>
<dbReference type="PROSITE" id="PS01108">
    <property type="entry name" value="RIBOSOMAL_L24"/>
    <property type="match status" value="1"/>
</dbReference>
<comment type="caution">
    <text evidence="8">The sequence shown here is derived from an EMBL/GenBank/DDBJ whole genome shotgun (WGS) entry which is preliminary data.</text>
</comment>
<dbReference type="PANTHER" id="PTHR12903">
    <property type="entry name" value="MITOCHONDRIAL RIBOSOMAL PROTEIN L24"/>
    <property type="match status" value="1"/>
</dbReference>